<dbReference type="Proteomes" id="UP001221898">
    <property type="component" value="Unassembled WGS sequence"/>
</dbReference>
<evidence type="ECO:0000256" key="1">
    <source>
        <dbReference type="SAM" id="MobiDB-lite"/>
    </source>
</evidence>
<evidence type="ECO:0000313" key="2">
    <source>
        <dbReference type="EMBL" id="KAJ8415917.1"/>
    </source>
</evidence>
<organism evidence="2 3">
    <name type="scientific">Aldrovandia affinis</name>
    <dbReference type="NCBI Taxonomy" id="143900"/>
    <lineage>
        <taxon>Eukaryota</taxon>
        <taxon>Metazoa</taxon>
        <taxon>Chordata</taxon>
        <taxon>Craniata</taxon>
        <taxon>Vertebrata</taxon>
        <taxon>Euteleostomi</taxon>
        <taxon>Actinopterygii</taxon>
        <taxon>Neopterygii</taxon>
        <taxon>Teleostei</taxon>
        <taxon>Notacanthiformes</taxon>
        <taxon>Halosauridae</taxon>
        <taxon>Aldrovandia</taxon>
    </lineage>
</organism>
<name>A0AAD7X0E9_9TELE</name>
<accession>A0AAD7X0E9</accession>
<keyword evidence="3" id="KW-1185">Reference proteome</keyword>
<gene>
    <name evidence="2" type="ORF">AAFF_G00404740</name>
</gene>
<feature type="region of interest" description="Disordered" evidence="1">
    <location>
        <begin position="67"/>
        <end position="96"/>
    </location>
</feature>
<evidence type="ECO:0000313" key="3">
    <source>
        <dbReference type="Proteomes" id="UP001221898"/>
    </source>
</evidence>
<sequence length="96" mass="10199">MTICWLTSCGLMGVDTRPGCKLGNWARPEAWPPWGSGAGEGGCSAVLPGIGCWLKPMWFVPGGERSGRFSISAGSVRKSRRRTDAGGKLNTEDSLN</sequence>
<reference evidence="2" key="1">
    <citation type="journal article" date="2023" name="Science">
        <title>Genome structures resolve the early diversification of teleost fishes.</title>
        <authorList>
            <person name="Parey E."/>
            <person name="Louis A."/>
            <person name="Montfort J."/>
            <person name="Bouchez O."/>
            <person name="Roques C."/>
            <person name="Iampietro C."/>
            <person name="Lluch J."/>
            <person name="Castinel A."/>
            <person name="Donnadieu C."/>
            <person name="Desvignes T."/>
            <person name="Floi Bucao C."/>
            <person name="Jouanno E."/>
            <person name="Wen M."/>
            <person name="Mejri S."/>
            <person name="Dirks R."/>
            <person name="Jansen H."/>
            <person name="Henkel C."/>
            <person name="Chen W.J."/>
            <person name="Zahm M."/>
            <person name="Cabau C."/>
            <person name="Klopp C."/>
            <person name="Thompson A.W."/>
            <person name="Robinson-Rechavi M."/>
            <person name="Braasch I."/>
            <person name="Lecointre G."/>
            <person name="Bobe J."/>
            <person name="Postlethwait J.H."/>
            <person name="Berthelot C."/>
            <person name="Roest Crollius H."/>
            <person name="Guiguen Y."/>
        </authorList>
    </citation>
    <scope>NUCLEOTIDE SEQUENCE</scope>
    <source>
        <strain evidence="2">NC1722</strain>
    </source>
</reference>
<dbReference type="EMBL" id="JAINUG010000008">
    <property type="protein sequence ID" value="KAJ8415917.1"/>
    <property type="molecule type" value="Genomic_DNA"/>
</dbReference>
<dbReference type="AlphaFoldDB" id="A0AAD7X0E9"/>
<proteinExistence type="predicted"/>
<protein>
    <submittedName>
        <fullName evidence="2">Uncharacterized protein</fullName>
    </submittedName>
</protein>
<comment type="caution">
    <text evidence="2">The sequence shown here is derived from an EMBL/GenBank/DDBJ whole genome shotgun (WGS) entry which is preliminary data.</text>
</comment>